<name>A0AAN8KEE0_PATCE</name>
<keyword evidence="3" id="KW-1185">Reference proteome</keyword>
<feature type="region of interest" description="Disordered" evidence="1">
    <location>
        <begin position="164"/>
        <end position="196"/>
    </location>
</feature>
<feature type="region of interest" description="Disordered" evidence="1">
    <location>
        <begin position="259"/>
        <end position="280"/>
    </location>
</feature>
<evidence type="ECO:0000313" key="3">
    <source>
        <dbReference type="Proteomes" id="UP001347796"/>
    </source>
</evidence>
<proteinExistence type="predicted"/>
<sequence length="307" mass="34526">MDLFSSVQITRPKPSMFTPTYLLRENTVPHITTYGCMNDWMNVQNRVLSSGVPVTMSDSNWMKANAMADTRPGFNDKYGKAYTELSQQIAYRHPNPGKARERQGRIGGSWRNIKEVLGHSGSRVVFVDGKNSRIPPRVYHSPEGRLGRSGGNWRNVTEVQGHSGTNVCFVNTPRDRDTEISGQMTTPRSGRMGRAGGSWRHMTEVVGHGGSQVMFVDGLVGMYDTNRFTDDLCAQQSARPHLNGDGFVPAKYEPVNLTTQMPEYDPSSNRLPSVPDAMPRMDYGDDDVNRKMALLEEDKYKGFYKYR</sequence>
<protein>
    <submittedName>
        <fullName evidence="2">Uncharacterized protein</fullName>
    </submittedName>
</protein>
<reference evidence="2 3" key="1">
    <citation type="submission" date="2024-01" db="EMBL/GenBank/DDBJ databases">
        <title>The genome of the rayed Mediterranean limpet Patella caerulea (Linnaeus, 1758).</title>
        <authorList>
            <person name="Anh-Thu Weber A."/>
            <person name="Halstead-Nussloch G."/>
        </authorList>
    </citation>
    <scope>NUCLEOTIDE SEQUENCE [LARGE SCALE GENOMIC DNA]</scope>
    <source>
        <strain evidence="2">AATW-2023a</strain>
        <tissue evidence="2">Whole specimen</tissue>
    </source>
</reference>
<evidence type="ECO:0000256" key="1">
    <source>
        <dbReference type="SAM" id="MobiDB-lite"/>
    </source>
</evidence>
<evidence type="ECO:0000313" key="2">
    <source>
        <dbReference type="EMBL" id="KAK6191954.1"/>
    </source>
</evidence>
<dbReference type="Proteomes" id="UP001347796">
    <property type="component" value="Unassembled WGS sequence"/>
</dbReference>
<feature type="compositionally biased region" description="Polar residues" evidence="1">
    <location>
        <begin position="259"/>
        <end position="271"/>
    </location>
</feature>
<organism evidence="2 3">
    <name type="scientific">Patella caerulea</name>
    <name type="common">Rayed Mediterranean limpet</name>
    <dbReference type="NCBI Taxonomy" id="87958"/>
    <lineage>
        <taxon>Eukaryota</taxon>
        <taxon>Metazoa</taxon>
        <taxon>Spiralia</taxon>
        <taxon>Lophotrochozoa</taxon>
        <taxon>Mollusca</taxon>
        <taxon>Gastropoda</taxon>
        <taxon>Patellogastropoda</taxon>
        <taxon>Patelloidea</taxon>
        <taxon>Patellidae</taxon>
        <taxon>Patella</taxon>
    </lineage>
</organism>
<dbReference type="EMBL" id="JAZGQO010000002">
    <property type="protein sequence ID" value="KAK6191954.1"/>
    <property type="molecule type" value="Genomic_DNA"/>
</dbReference>
<comment type="caution">
    <text evidence="2">The sequence shown here is derived from an EMBL/GenBank/DDBJ whole genome shotgun (WGS) entry which is preliminary data.</text>
</comment>
<accession>A0AAN8KEE0</accession>
<dbReference type="AlphaFoldDB" id="A0AAN8KEE0"/>
<gene>
    <name evidence="2" type="ORF">SNE40_003522</name>
</gene>